<feature type="transmembrane region" description="Helical" evidence="1">
    <location>
        <begin position="67"/>
        <end position="85"/>
    </location>
</feature>
<feature type="transmembrane region" description="Helical" evidence="1">
    <location>
        <begin position="285"/>
        <end position="305"/>
    </location>
</feature>
<feature type="transmembrane region" description="Helical" evidence="1">
    <location>
        <begin position="223"/>
        <end position="240"/>
    </location>
</feature>
<feature type="transmembrane region" description="Helical" evidence="1">
    <location>
        <begin position="91"/>
        <end position="111"/>
    </location>
</feature>
<gene>
    <name evidence="3" type="ORF">ZRA01_05550</name>
</gene>
<accession>A0A4Y4CR06</accession>
<keyword evidence="4" id="KW-1185">Reference proteome</keyword>
<dbReference type="Proteomes" id="UP000318422">
    <property type="component" value="Unassembled WGS sequence"/>
</dbReference>
<protein>
    <submittedName>
        <fullName evidence="3">Uncharacterized protein</fullName>
    </submittedName>
</protein>
<keyword evidence="2" id="KW-0732">Signal</keyword>
<evidence type="ECO:0000313" key="4">
    <source>
        <dbReference type="Proteomes" id="UP000318422"/>
    </source>
</evidence>
<evidence type="ECO:0000256" key="2">
    <source>
        <dbReference type="SAM" id="SignalP"/>
    </source>
</evidence>
<feature type="transmembrane region" description="Helical" evidence="1">
    <location>
        <begin position="198"/>
        <end position="217"/>
    </location>
</feature>
<feature type="transmembrane region" description="Helical" evidence="1">
    <location>
        <begin position="123"/>
        <end position="147"/>
    </location>
</feature>
<evidence type="ECO:0000313" key="3">
    <source>
        <dbReference type="EMBL" id="GEC94482.1"/>
    </source>
</evidence>
<keyword evidence="1" id="KW-0472">Membrane</keyword>
<evidence type="ECO:0000256" key="1">
    <source>
        <dbReference type="SAM" id="Phobius"/>
    </source>
</evidence>
<organism evidence="3 4">
    <name type="scientific">Zoogloea ramigera</name>
    <dbReference type="NCBI Taxonomy" id="350"/>
    <lineage>
        <taxon>Bacteria</taxon>
        <taxon>Pseudomonadati</taxon>
        <taxon>Pseudomonadota</taxon>
        <taxon>Betaproteobacteria</taxon>
        <taxon>Rhodocyclales</taxon>
        <taxon>Zoogloeaceae</taxon>
        <taxon>Zoogloea</taxon>
    </lineage>
</organism>
<feature type="transmembrane region" description="Helical" evidence="1">
    <location>
        <begin position="35"/>
        <end position="55"/>
    </location>
</feature>
<feature type="signal peptide" evidence="2">
    <location>
        <begin position="1"/>
        <end position="28"/>
    </location>
</feature>
<dbReference type="EMBL" id="BJNV01000007">
    <property type="protein sequence ID" value="GEC94482.1"/>
    <property type="molecule type" value="Genomic_DNA"/>
</dbReference>
<comment type="caution">
    <text evidence="3">The sequence shown here is derived from an EMBL/GenBank/DDBJ whole genome shotgun (WGS) entry which is preliminary data.</text>
</comment>
<feature type="transmembrane region" description="Helical" evidence="1">
    <location>
        <begin position="159"/>
        <end position="178"/>
    </location>
</feature>
<sequence>MILIYLGCTAIAAFALALVLGLTGAAPAAVAHAAFAIGALPLIFAAMSHFVPVLTRSGGAEPGVHRLPLVLQAAGVVAVAVLAGWGPGWLLHGALVAGLGATGAFLAWAIRRGRASLGKPHPGLAWYLAALGCLGLALVAIFAGLLWPAGYGALRLVHLHLNTLGFIGLTAIGTLHVLMPTVLGKPDPQAAPRLRRQLPWALGGVASAALAGVLPWLSVPAVLIIGGVLVHTLWCWWRSWGAATLFGDGASASLFGAGLGLLAVVLAGGAHGLGWLPGRPAVGGFFMLFLLPLVSGALAQLLPVWRFPGPMSPARAAMRARLVRFGALRAVLFLAGGGLTMAGFEAALALPAAGVLMFGVALVVALAGGGAGRA</sequence>
<feature type="chain" id="PRO_5021451206" evidence="2">
    <location>
        <begin position="29"/>
        <end position="374"/>
    </location>
</feature>
<dbReference type="RefSeq" id="WP_176590047.1">
    <property type="nucleotide sequence ID" value="NZ_BJNV01000007.1"/>
</dbReference>
<feature type="transmembrane region" description="Helical" evidence="1">
    <location>
        <begin position="350"/>
        <end position="371"/>
    </location>
</feature>
<dbReference type="AlphaFoldDB" id="A0A4Y4CR06"/>
<keyword evidence="1" id="KW-1133">Transmembrane helix</keyword>
<feature type="transmembrane region" description="Helical" evidence="1">
    <location>
        <begin position="252"/>
        <end position="273"/>
    </location>
</feature>
<keyword evidence="1" id="KW-0812">Transmembrane</keyword>
<reference evidence="3 4" key="1">
    <citation type="submission" date="2019-06" db="EMBL/GenBank/DDBJ databases">
        <title>Whole genome shotgun sequence of Zoogloea ramigera NBRC 15342.</title>
        <authorList>
            <person name="Hosoyama A."/>
            <person name="Uohara A."/>
            <person name="Ohji S."/>
            <person name="Ichikawa N."/>
        </authorList>
    </citation>
    <scope>NUCLEOTIDE SEQUENCE [LARGE SCALE GENOMIC DNA]</scope>
    <source>
        <strain evidence="3 4">NBRC 15342</strain>
    </source>
</reference>
<feature type="transmembrane region" description="Helical" evidence="1">
    <location>
        <begin position="326"/>
        <end position="344"/>
    </location>
</feature>
<proteinExistence type="predicted"/>
<name>A0A4Y4CR06_ZOORA</name>